<evidence type="ECO:0000256" key="3">
    <source>
        <dbReference type="ARBA" id="ARBA00029814"/>
    </source>
</evidence>
<dbReference type="InterPro" id="IPR014729">
    <property type="entry name" value="Rossmann-like_a/b/a_fold"/>
</dbReference>
<evidence type="ECO:0000256" key="1">
    <source>
        <dbReference type="ARBA" id="ARBA00012089"/>
    </source>
</evidence>
<reference evidence="8" key="1">
    <citation type="journal article" date="2020" name="Stud. Mycol.">
        <title>101 Dothideomycetes genomes: a test case for predicting lifestyles and emergence of pathogens.</title>
        <authorList>
            <person name="Haridas S."/>
            <person name="Albert R."/>
            <person name="Binder M."/>
            <person name="Bloem J."/>
            <person name="Labutti K."/>
            <person name="Salamov A."/>
            <person name="Andreopoulos B."/>
            <person name="Baker S."/>
            <person name="Barry K."/>
            <person name="Bills G."/>
            <person name="Bluhm B."/>
            <person name="Cannon C."/>
            <person name="Castanera R."/>
            <person name="Culley D."/>
            <person name="Daum C."/>
            <person name="Ezra D."/>
            <person name="Gonzalez J."/>
            <person name="Henrissat B."/>
            <person name="Kuo A."/>
            <person name="Liang C."/>
            <person name="Lipzen A."/>
            <person name="Lutzoni F."/>
            <person name="Magnuson J."/>
            <person name="Mondo S."/>
            <person name="Nolan M."/>
            <person name="Ohm R."/>
            <person name="Pangilinan J."/>
            <person name="Park H.-J."/>
            <person name="Ramirez L."/>
            <person name="Alfaro M."/>
            <person name="Sun H."/>
            <person name="Tritt A."/>
            <person name="Yoshinaga Y."/>
            <person name="Zwiers L.-H."/>
            <person name="Turgeon B."/>
            <person name="Goodwin S."/>
            <person name="Spatafora J."/>
            <person name="Crous P."/>
            <person name="Grigoriev I."/>
        </authorList>
    </citation>
    <scope>NUCLEOTIDE SEQUENCE</scope>
    <source>
        <strain evidence="8">CBS 675.92</strain>
    </source>
</reference>
<gene>
    <name evidence="8" type="ORF">CC80DRAFT_555185</name>
</gene>
<dbReference type="AlphaFoldDB" id="A0A6A5TD65"/>
<dbReference type="SUPFAM" id="SSF52402">
    <property type="entry name" value="Adenine nucleotide alpha hydrolases-like"/>
    <property type="match status" value="1"/>
</dbReference>
<keyword evidence="6" id="KW-0812">Transmembrane</keyword>
<dbReference type="PANTHER" id="PTHR12196">
    <property type="entry name" value="DOMAIN OF UNKNOWN FUNCTION 71 DUF71 -CONTAINING PROTEIN"/>
    <property type="match status" value="1"/>
</dbReference>
<evidence type="ECO:0000259" key="7">
    <source>
        <dbReference type="Pfam" id="PF01902"/>
    </source>
</evidence>
<dbReference type="PANTHER" id="PTHR12196:SF2">
    <property type="entry name" value="DIPHTHINE--AMMONIA LIGASE"/>
    <property type="match status" value="1"/>
</dbReference>
<keyword evidence="6" id="KW-0472">Membrane</keyword>
<sequence>MTSSLQVIALISGGKDSLYSILHCLAHGHTVVALANLYPPPSTANNADAEDLNSFMYQTVGHSIIPLYSEALGLPLYRQEIRGSAVNSSRDYAEQEDDETESLVPLLLRVKDKHPEVNAVSTGAIFSTYQRTRVEHVAVRLGLTPLSYLWQYPVLPPYTQSSLLCDMHAVGQDARIIKVASGGLDEGFLWENVADPGTVGRMMKALGRFSEDGDGALVGEGGEFETLAVDGPGGLWRKRIVVEGDGVVRLEGGTAVWKGRDARVVEKDGGEGAGAGALQELRVPSLFDDEFARVLASGLEAGGSVTRLDSRGSSFSSLLTNSLARHGNVFVYSNITGETVPGLASSPQAQLTNILLRLQQGLAVYDMPKEAITQCTLLVRDMASFATVNSIYAKYFNFTNPPARVTVAVGDSMPAPFDVMLSVTAHKDTTRNGLHVQSQSYWAPANIGPYSQAISTPIVPPGIEDAQAMGNEVHIAGQIPLVPATMTLHTTDGFKGAALLSLQHLWRIARTQGVRWWTAGVAMIPVSSDRKEQEERILLAQGAWRAIHVNADEEEGQGEEEDVVDAWDRKNLVPTFDDHTARAAIPDREAVVDRSAGGGQAVPACFVAEVDALPRGGLRWSNGSYAVRAIAPFLYFLFFFYTCCVCLCLINPLLHH</sequence>
<dbReference type="FunFam" id="3.40.50.620:FF:000145">
    <property type="entry name" value="ATP-binding domain containing protein"/>
    <property type="match status" value="1"/>
</dbReference>
<dbReference type="Gene3D" id="3.90.1490.10">
    <property type="entry name" value="putative n-type atp pyrophosphatase, domain 2"/>
    <property type="match status" value="1"/>
</dbReference>
<dbReference type="CDD" id="cd01994">
    <property type="entry name" value="AANH_PF0828-like"/>
    <property type="match status" value="1"/>
</dbReference>
<proteinExistence type="predicted"/>
<evidence type="ECO:0000256" key="2">
    <source>
        <dbReference type="ARBA" id="ARBA00018426"/>
    </source>
</evidence>
<dbReference type="NCBIfam" id="TIGR00290">
    <property type="entry name" value="MJ0570_dom"/>
    <property type="match status" value="1"/>
</dbReference>
<dbReference type="Pfam" id="PF01042">
    <property type="entry name" value="Ribonuc_L-PSP"/>
    <property type="match status" value="1"/>
</dbReference>
<dbReference type="Gene3D" id="3.40.50.620">
    <property type="entry name" value="HUPs"/>
    <property type="match status" value="1"/>
</dbReference>
<feature type="transmembrane region" description="Helical" evidence="6">
    <location>
        <begin position="633"/>
        <end position="654"/>
    </location>
</feature>
<dbReference type="InterPro" id="IPR006175">
    <property type="entry name" value="YjgF/YER057c/UK114"/>
</dbReference>
<keyword evidence="9" id="KW-1185">Reference proteome</keyword>
<organism evidence="8 9">
    <name type="scientific">Byssothecium circinans</name>
    <dbReference type="NCBI Taxonomy" id="147558"/>
    <lineage>
        <taxon>Eukaryota</taxon>
        <taxon>Fungi</taxon>
        <taxon>Dikarya</taxon>
        <taxon>Ascomycota</taxon>
        <taxon>Pezizomycotina</taxon>
        <taxon>Dothideomycetes</taxon>
        <taxon>Pleosporomycetidae</taxon>
        <taxon>Pleosporales</taxon>
        <taxon>Massarineae</taxon>
        <taxon>Massarinaceae</taxon>
        <taxon>Byssothecium</taxon>
    </lineage>
</organism>
<name>A0A6A5TD65_9PLEO</name>
<evidence type="ECO:0000313" key="8">
    <source>
        <dbReference type="EMBL" id="KAF1949612.1"/>
    </source>
</evidence>
<evidence type="ECO:0000256" key="5">
    <source>
        <dbReference type="ARBA" id="ARBA00048108"/>
    </source>
</evidence>
<dbReference type="InterPro" id="IPR035959">
    <property type="entry name" value="RutC-like_sf"/>
</dbReference>
<evidence type="ECO:0000256" key="4">
    <source>
        <dbReference type="ARBA" id="ARBA00031552"/>
    </source>
</evidence>
<dbReference type="Pfam" id="PF01902">
    <property type="entry name" value="Diphthami_syn_2"/>
    <property type="match status" value="1"/>
</dbReference>
<dbReference type="EC" id="6.3.1.14" evidence="1"/>
<dbReference type="SUPFAM" id="SSF55298">
    <property type="entry name" value="YjgF-like"/>
    <property type="match status" value="2"/>
</dbReference>
<protein>
    <recommendedName>
        <fullName evidence="2">Diphthine--ammonia ligase</fullName>
        <ecNumber evidence="1">6.3.1.14</ecNumber>
    </recommendedName>
    <alternativeName>
        <fullName evidence="3">Diphthamide synthase</fullName>
    </alternativeName>
    <alternativeName>
        <fullName evidence="4">Diphthamide synthetase</fullName>
    </alternativeName>
</protein>
<dbReference type="InterPro" id="IPR002761">
    <property type="entry name" value="Diphthami_syn_dom"/>
</dbReference>
<dbReference type="GO" id="GO:0017178">
    <property type="term" value="F:diphthine-ammonia ligase activity"/>
    <property type="evidence" value="ECO:0007669"/>
    <property type="project" value="UniProtKB-EC"/>
</dbReference>
<evidence type="ECO:0000256" key="6">
    <source>
        <dbReference type="SAM" id="Phobius"/>
    </source>
</evidence>
<feature type="domain" description="Diphthamide synthase" evidence="7">
    <location>
        <begin position="6"/>
        <end position="243"/>
    </location>
</feature>
<comment type="catalytic activity">
    <reaction evidence="5">
        <text>diphthine-[translation elongation factor 2] + NH4(+) + ATP = diphthamide-[translation elongation factor 2] + AMP + diphosphate + H(+)</text>
        <dbReference type="Rhea" id="RHEA:19753"/>
        <dbReference type="Rhea" id="RHEA-COMP:10172"/>
        <dbReference type="Rhea" id="RHEA-COMP:10174"/>
        <dbReference type="ChEBI" id="CHEBI:15378"/>
        <dbReference type="ChEBI" id="CHEBI:16692"/>
        <dbReference type="ChEBI" id="CHEBI:28938"/>
        <dbReference type="ChEBI" id="CHEBI:30616"/>
        <dbReference type="ChEBI" id="CHEBI:33019"/>
        <dbReference type="ChEBI" id="CHEBI:82696"/>
        <dbReference type="ChEBI" id="CHEBI:456215"/>
        <dbReference type="EC" id="6.3.1.14"/>
    </reaction>
</comment>
<dbReference type="OrthoDB" id="686384at2759"/>
<dbReference type="Gene3D" id="3.30.1330.40">
    <property type="entry name" value="RutC-like"/>
    <property type="match status" value="2"/>
</dbReference>
<dbReference type="Proteomes" id="UP000800035">
    <property type="component" value="Unassembled WGS sequence"/>
</dbReference>
<dbReference type="InterPro" id="IPR030662">
    <property type="entry name" value="DPH6/MJ0570"/>
</dbReference>
<evidence type="ECO:0000313" key="9">
    <source>
        <dbReference type="Proteomes" id="UP000800035"/>
    </source>
</evidence>
<dbReference type="GO" id="GO:0016787">
    <property type="term" value="F:hydrolase activity"/>
    <property type="evidence" value="ECO:0007669"/>
    <property type="project" value="UniProtKB-KW"/>
</dbReference>
<keyword evidence="8" id="KW-0378">Hydrolase</keyword>
<keyword evidence="6" id="KW-1133">Transmembrane helix</keyword>
<accession>A0A6A5TD65</accession>
<dbReference type="CDD" id="cd06155">
    <property type="entry name" value="eu_AANH_C_1"/>
    <property type="match status" value="1"/>
</dbReference>
<dbReference type="GO" id="GO:0017183">
    <property type="term" value="P:protein histidyl modification to diphthamide"/>
    <property type="evidence" value="ECO:0007669"/>
    <property type="project" value="TreeGrafter"/>
</dbReference>
<dbReference type="EMBL" id="ML977035">
    <property type="protein sequence ID" value="KAF1949612.1"/>
    <property type="molecule type" value="Genomic_DNA"/>
</dbReference>